<dbReference type="GO" id="GO:0006508">
    <property type="term" value="P:proteolysis"/>
    <property type="evidence" value="ECO:0007669"/>
    <property type="project" value="UniProtKB-KW"/>
</dbReference>
<dbReference type="GO" id="GO:0008233">
    <property type="term" value="F:peptidase activity"/>
    <property type="evidence" value="ECO:0007669"/>
    <property type="project" value="UniProtKB-KW"/>
</dbReference>
<keyword evidence="2" id="KW-0732">Signal</keyword>
<feature type="compositionally biased region" description="Basic and acidic residues" evidence="1">
    <location>
        <begin position="807"/>
        <end position="816"/>
    </location>
</feature>
<dbReference type="KEGG" id="tpol:Mal48_10180"/>
<dbReference type="SUPFAM" id="SSF89260">
    <property type="entry name" value="Collagen-binding domain"/>
    <property type="match status" value="1"/>
</dbReference>
<sequence precursor="true">MRIQFGLKSVLVFSFVFIAQAAFAAAPRFTNLSPRGAQRGTEIAVTLQGSNLDDAEELLIYDEGLEVVKFELPTDEKQKGKQVTATLKLKEGCNLGTYRMRIRTKTGLSDLQNFYVTPYPVVNEKEPNTDFSAPQVIEKNVAVYGRIDREDADYYAIEAKKGERISVEVFGMRLGFSTGTNFFDPYVAIINEERFELAVNDDSPLTWNDSVASIIAPKDGRYMILVRDSAYNGDGRAYYFANIGNFPRPHAVIPSGGKPGEKLTVTFVGDVKGPITREVTLPADGNLERFGLEVQDEYGIAPTAQPFRLSPLDNFVEQEPNNDRTKATPAAAPGAFNGVISEPGDVDFFKFSAKKDQQFDVEVYARRSRSALDPVLFIYRMDNGARVTSNDDSRGPDSYARFNAPVDGEYAVAVYDHLKNGGEAFSYRIELTPVEPQITASPIEFARYVQHQIVIPQGAGSGIVATIRRDNIGGPVNFRSEDLPEGVRIECPEGWRSGGSMPVVFYADENAPVAGKYSDIEVFLNDPKQKDKKVSGSLQQKVLMIRGRNNNRVWEEDIERMPVIVTEKAPFKVWIEAPKVPLVRGGSMNLKVKCEKQEGWDEDITLLMLQNPSGVNSSRSVKIPKGKTEALIPINAAGNAAVQESMISLRCIAKVGNGNIELCTPFAPLKVEEQYMTFEFAQGAVEQGKEIVYPIKITKRKDFEGEAQVRLLGLPANATAENLTLKSGVEELNFVIKAAANTPPGMSKNVFCQVIVPESGETVLHNLGTGRLRVDTPPPPKKDAPATPKPAVVAKKEPPKKPLTRLEMLRLQKKEQAGAGGEE</sequence>
<evidence type="ECO:0000256" key="2">
    <source>
        <dbReference type="SAM" id="SignalP"/>
    </source>
</evidence>
<keyword evidence="4" id="KW-0645">Protease</keyword>
<dbReference type="RefSeq" id="WP_145196623.1">
    <property type="nucleotide sequence ID" value="NZ_CP036267.1"/>
</dbReference>
<dbReference type="InterPro" id="IPR007280">
    <property type="entry name" value="Peptidase_C_arc/bac"/>
</dbReference>
<organism evidence="4 5">
    <name type="scientific">Thalassoglobus polymorphus</name>
    <dbReference type="NCBI Taxonomy" id="2527994"/>
    <lineage>
        <taxon>Bacteria</taxon>
        <taxon>Pseudomonadati</taxon>
        <taxon>Planctomycetota</taxon>
        <taxon>Planctomycetia</taxon>
        <taxon>Planctomycetales</taxon>
        <taxon>Planctomycetaceae</taxon>
        <taxon>Thalassoglobus</taxon>
    </lineage>
</organism>
<gene>
    <name evidence="4" type="ORF">Mal48_10180</name>
</gene>
<evidence type="ECO:0000256" key="1">
    <source>
        <dbReference type="SAM" id="MobiDB-lite"/>
    </source>
</evidence>
<reference evidence="4 5" key="1">
    <citation type="submission" date="2019-02" db="EMBL/GenBank/DDBJ databases">
        <title>Deep-cultivation of Planctomycetes and their phenomic and genomic characterization uncovers novel biology.</title>
        <authorList>
            <person name="Wiegand S."/>
            <person name="Jogler M."/>
            <person name="Boedeker C."/>
            <person name="Pinto D."/>
            <person name="Vollmers J."/>
            <person name="Rivas-Marin E."/>
            <person name="Kohn T."/>
            <person name="Peeters S.H."/>
            <person name="Heuer A."/>
            <person name="Rast P."/>
            <person name="Oberbeckmann S."/>
            <person name="Bunk B."/>
            <person name="Jeske O."/>
            <person name="Meyerdierks A."/>
            <person name="Storesund J.E."/>
            <person name="Kallscheuer N."/>
            <person name="Luecker S."/>
            <person name="Lage O.M."/>
            <person name="Pohl T."/>
            <person name="Merkel B.J."/>
            <person name="Hornburger P."/>
            <person name="Mueller R.-W."/>
            <person name="Bruemmer F."/>
            <person name="Labrenz M."/>
            <person name="Spormann A.M."/>
            <person name="Op den Camp H."/>
            <person name="Overmann J."/>
            <person name="Amann R."/>
            <person name="Jetten M.S.M."/>
            <person name="Mascher T."/>
            <person name="Medema M.H."/>
            <person name="Devos D.P."/>
            <person name="Kaster A.-K."/>
            <person name="Ovreas L."/>
            <person name="Rohde M."/>
            <person name="Galperin M.Y."/>
            <person name="Jogler C."/>
        </authorList>
    </citation>
    <scope>NUCLEOTIDE SEQUENCE [LARGE SCALE GENOMIC DNA]</scope>
    <source>
        <strain evidence="4 5">Mal48</strain>
    </source>
</reference>
<dbReference type="OrthoDB" id="237792at2"/>
<dbReference type="Proteomes" id="UP000315724">
    <property type="component" value="Chromosome"/>
</dbReference>
<keyword evidence="4" id="KW-0378">Hydrolase</keyword>
<keyword evidence="5" id="KW-1185">Reference proteome</keyword>
<evidence type="ECO:0000313" key="4">
    <source>
        <dbReference type="EMBL" id="QDT31782.1"/>
    </source>
</evidence>
<evidence type="ECO:0000259" key="3">
    <source>
        <dbReference type="Pfam" id="PF04151"/>
    </source>
</evidence>
<proteinExistence type="predicted"/>
<dbReference type="EMBL" id="CP036267">
    <property type="protein sequence ID" value="QDT31782.1"/>
    <property type="molecule type" value="Genomic_DNA"/>
</dbReference>
<feature type="region of interest" description="Disordered" evidence="1">
    <location>
        <begin position="769"/>
        <end position="823"/>
    </location>
</feature>
<evidence type="ECO:0000313" key="5">
    <source>
        <dbReference type="Proteomes" id="UP000315724"/>
    </source>
</evidence>
<dbReference type="AlphaFoldDB" id="A0A517QJF6"/>
<name>A0A517QJF6_9PLAN</name>
<protein>
    <submittedName>
        <fullName evidence="4">Putative subtilase-type serine protease</fullName>
        <ecNumber evidence="4">3.4.21.-</ecNumber>
    </submittedName>
</protein>
<dbReference type="NCBIfam" id="NF038127">
    <property type="entry name" value="FDP_fam"/>
    <property type="match status" value="1"/>
</dbReference>
<dbReference type="Pfam" id="PF04151">
    <property type="entry name" value="PPC"/>
    <property type="match status" value="1"/>
</dbReference>
<dbReference type="Gene3D" id="2.60.120.380">
    <property type="match status" value="2"/>
</dbReference>
<dbReference type="EC" id="3.4.21.-" evidence="4"/>
<feature type="chain" id="PRO_5022094530" evidence="2">
    <location>
        <begin position="25"/>
        <end position="823"/>
    </location>
</feature>
<feature type="domain" description="Peptidase C-terminal archaeal/bacterial" evidence="3">
    <location>
        <begin position="345"/>
        <end position="415"/>
    </location>
</feature>
<feature type="signal peptide" evidence="2">
    <location>
        <begin position="1"/>
        <end position="24"/>
    </location>
</feature>
<accession>A0A517QJF6</accession>